<sequence length="163" mass="18983">MRVSNLYLRYITDPASRNRKLYKDFASNRNFDLDCSLQVNSRLRSNSSYRLHNLKEDMNALGALKSLDNSEHTSFLWKREQFLLSNLNQTTCRNGSTFKRVLLDAEMLITVVLRVCMKDNCMAEYVCNEIHEVLHVWMKENLLGTGSEFANIACYSRRDGQVE</sequence>
<name>A0A4Y2EXZ9_ARAVE</name>
<evidence type="ECO:0000313" key="2">
    <source>
        <dbReference type="Proteomes" id="UP000499080"/>
    </source>
</evidence>
<reference evidence="1 2" key="1">
    <citation type="journal article" date="2019" name="Sci. Rep.">
        <title>Orb-weaving spider Araneus ventricosus genome elucidates the spidroin gene catalogue.</title>
        <authorList>
            <person name="Kono N."/>
            <person name="Nakamura H."/>
            <person name="Ohtoshi R."/>
            <person name="Moran D.A.P."/>
            <person name="Shinohara A."/>
            <person name="Yoshida Y."/>
            <person name="Fujiwara M."/>
            <person name="Mori M."/>
            <person name="Tomita M."/>
            <person name="Arakawa K."/>
        </authorList>
    </citation>
    <scope>NUCLEOTIDE SEQUENCE [LARGE SCALE GENOMIC DNA]</scope>
</reference>
<evidence type="ECO:0000313" key="1">
    <source>
        <dbReference type="EMBL" id="GBM33731.1"/>
    </source>
</evidence>
<organism evidence="1 2">
    <name type="scientific">Araneus ventricosus</name>
    <name type="common">Orbweaver spider</name>
    <name type="synonym">Epeira ventricosa</name>
    <dbReference type="NCBI Taxonomy" id="182803"/>
    <lineage>
        <taxon>Eukaryota</taxon>
        <taxon>Metazoa</taxon>
        <taxon>Ecdysozoa</taxon>
        <taxon>Arthropoda</taxon>
        <taxon>Chelicerata</taxon>
        <taxon>Arachnida</taxon>
        <taxon>Araneae</taxon>
        <taxon>Araneomorphae</taxon>
        <taxon>Entelegynae</taxon>
        <taxon>Araneoidea</taxon>
        <taxon>Araneidae</taxon>
        <taxon>Araneus</taxon>
    </lineage>
</organism>
<dbReference type="EMBL" id="BGPR01000740">
    <property type="protein sequence ID" value="GBM33731.1"/>
    <property type="molecule type" value="Genomic_DNA"/>
</dbReference>
<accession>A0A4Y2EXZ9</accession>
<proteinExistence type="predicted"/>
<protein>
    <submittedName>
        <fullName evidence="1">Uncharacterized protein</fullName>
    </submittedName>
</protein>
<dbReference type="Proteomes" id="UP000499080">
    <property type="component" value="Unassembled WGS sequence"/>
</dbReference>
<dbReference type="AlphaFoldDB" id="A0A4Y2EXZ9"/>
<gene>
    <name evidence="1" type="ORF">AVEN_47037_1</name>
</gene>
<comment type="caution">
    <text evidence="1">The sequence shown here is derived from an EMBL/GenBank/DDBJ whole genome shotgun (WGS) entry which is preliminary data.</text>
</comment>
<keyword evidence="2" id="KW-1185">Reference proteome</keyword>